<dbReference type="GO" id="GO:0046872">
    <property type="term" value="F:metal ion binding"/>
    <property type="evidence" value="ECO:0007669"/>
    <property type="project" value="UniProtKB-KW"/>
</dbReference>
<dbReference type="AlphaFoldDB" id="A0A5B9D846"/>
<keyword evidence="7" id="KW-0560">Oxidoreductase</keyword>
<sequence>MSKTKKEKNIEDTRKFVEMVAKKNAWKLTRDVEFLDSIIDGLNANYNRYGYYSCPCRDGDGVKEEDKDIICPCDYCIPDQEEYGHCYCGLYLTQDFYDSGKETQGIPERRPL</sequence>
<comment type="subunit">
    <text evidence="11">Heterodimer of subunit A (variable subunit) and subunit B (catalytic subunit). Heterodimeric FTR forms a complex with ferredoxin and thioredoxin.</text>
</comment>
<dbReference type="GO" id="GO:0051539">
    <property type="term" value="F:4 iron, 4 sulfur cluster binding"/>
    <property type="evidence" value="ECO:0007669"/>
    <property type="project" value="UniProtKB-KW"/>
</dbReference>
<keyword evidence="6" id="KW-0479">Metal-binding</keyword>
<evidence type="ECO:0000256" key="1">
    <source>
        <dbReference type="ARBA" id="ARBA00001966"/>
    </source>
</evidence>
<keyword evidence="10" id="KW-1015">Disulfide bond</keyword>
<dbReference type="PANTHER" id="PTHR35113">
    <property type="entry name" value="FERREDOXIN-THIOREDOXIN REDUCTASE CATALYTIC CHAIN, CHLOROPLASTIC"/>
    <property type="match status" value="1"/>
</dbReference>
<dbReference type="GO" id="GO:0016730">
    <property type="term" value="F:oxidoreductase activity, acting on iron-sulfur proteins as donors"/>
    <property type="evidence" value="ECO:0007669"/>
    <property type="project" value="InterPro"/>
</dbReference>
<protein>
    <recommendedName>
        <fullName evidence="4">ferredoxin:thioredoxin reductase</fullName>
        <ecNumber evidence="4">1.8.7.2</ecNumber>
    </recommendedName>
    <alternativeName>
        <fullName evidence="12">Ferredoxin-thioredoxin reductase subunit B</fullName>
    </alternativeName>
</protein>
<dbReference type="Pfam" id="PF02943">
    <property type="entry name" value="FeThRed_B"/>
    <property type="match status" value="1"/>
</dbReference>
<reference evidence="14 15" key="1">
    <citation type="journal article" date="2020" name="Nature">
        <title>Isolation of an archaeon at the prokaryote-eukaryote interface.</title>
        <authorList>
            <person name="Imachi H."/>
            <person name="Nobu M.K."/>
            <person name="Nakahara N."/>
            <person name="Morono Y."/>
            <person name="Ogawara M."/>
            <person name="Takaki Y."/>
            <person name="Takano Y."/>
            <person name="Uematsu K."/>
            <person name="Ikuta T."/>
            <person name="Ito M."/>
            <person name="Matsui Y."/>
            <person name="Miyazaki M."/>
            <person name="Murata K."/>
            <person name="Saito Y."/>
            <person name="Sakai S."/>
            <person name="Song C."/>
            <person name="Tasumi E."/>
            <person name="Yamanaka Y."/>
            <person name="Yamaguchi T."/>
            <person name="Kamagata Y."/>
            <person name="Tamaki H."/>
            <person name="Takai K."/>
        </authorList>
    </citation>
    <scope>NUCLEOTIDE SEQUENCE [LARGE SCALE GENOMIC DNA]</scope>
    <source>
        <strain evidence="14 15">MK-D1</strain>
    </source>
</reference>
<dbReference type="EC" id="1.8.7.2" evidence="4"/>
<evidence type="ECO:0000313" key="14">
    <source>
        <dbReference type="EMBL" id="QEE15304.1"/>
    </source>
</evidence>
<comment type="cofactor">
    <cofactor evidence="1">
        <name>[4Fe-4S] cluster</name>
        <dbReference type="ChEBI" id="CHEBI:49883"/>
    </cofactor>
</comment>
<evidence type="ECO:0000256" key="4">
    <source>
        <dbReference type="ARBA" id="ARBA00012358"/>
    </source>
</evidence>
<evidence type="ECO:0000256" key="13">
    <source>
        <dbReference type="ARBA" id="ARBA00048150"/>
    </source>
</evidence>
<evidence type="ECO:0000256" key="10">
    <source>
        <dbReference type="ARBA" id="ARBA00023157"/>
    </source>
</evidence>
<dbReference type="RefSeq" id="WP_147662219.1">
    <property type="nucleotide sequence ID" value="NZ_CP042905.2"/>
</dbReference>
<evidence type="ECO:0000256" key="2">
    <source>
        <dbReference type="ARBA" id="ARBA00003945"/>
    </source>
</evidence>
<keyword evidence="8" id="KW-0408">Iron</keyword>
<dbReference type="Proteomes" id="UP000321408">
    <property type="component" value="Chromosome"/>
</dbReference>
<comment type="function">
    <text evidence="2">Catalytic subunit of the ferredoxin-thioredoxin reductase (FTR), which catalyzes the two-electron reduction of thioredoxins by the electrons provided by reduced ferredoxin.</text>
</comment>
<dbReference type="PANTHER" id="PTHR35113:SF1">
    <property type="entry name" value="FERREDOXIN-THIOREDOXIN REDUCTASE CATALYTIC CHAIN, CHLOROPLASTIC"/>
    <property type="match status" value="1"/>
</dbReference>
<name>A0A5B9D846_9ARCH</name>
<evidence type="ECO:0000313" key="15">
    <source>
        <dbReference type="Proteomes" id="UP000321408"/>
    </source>
</evidence>
<evidence type="ECO:0000256" key="5">
    <source>
        <dbReference type="ARBA" id="ARBA00022485"/>
    </source>
</evidence>
<dbReference type="InterPro" id="IPR004209">
    <property type="entry name" value="FTR_bsu"/>
</dbReference>
<dbReference type="KEGG" id="psyt:DSAG12_01129"/>
<keyword evidence="15" id="KW-1185">Reference proteome</keyword>
<dbReference type="InterPro" id="IPR036644">
    <property type="entry name" value="FTR_bsu_sf"/>
</dbReference>
<dbReference type="GeneID" id="41329126"/>
<accession>A0A5B9D846</accession>
<proteinExistence type="inferred from homology"/>
<evidence type="ECO:0000256" key="11">
    <source>
        <dbReference type="ARBA" id="ARBA00026011"/>
    </source>
</evidence>
<evidence type="ECO:0000256" key="7">
    <source>
        <dbReference type="ARBA" id="ARBA00023002"/>
    </source>
</evidence>
<comment type="catalytic activity">
    <reaction evidence="13">
        <text>[thioredoxin]-disulfide + 2 reduced [2Fe-2S]-[ferredoxin] + 2 H(+) = [thioredoxin]-dithiol + 2 oxidized [2Fe-2S]-[ferredoxin]</text>
        <dbReference type="Rhea" id="RHEA:42336"/>
        <dbReference type="Rhea" id="RHEA-COMP:10000"/>
        <dbReference type="Rhea" id="RHEA-COMP:10001"/>
        <dbReference type="Rhea" id="RHEA-COMP:10698"/>
        <dbReference type="Rhea" id="RHEA-COMP:10700"/>
        <dbReference type="ChEBI" id="CHEBI:15378"/>
        <dbReference type="ChEBI" id="CHEBI:29950"/>
        <dbReference type="ChEBI" id="CHEBI:33737"/>
        <dbReference type="ChEBI" id="CHEBI:33738"/>
        <dbReference type="ChEBI" id="CHEBI:50058"/>
        <dbReference type="EC" id="1.8.7.2"/>
    </reaction>
</comment>
<evidence type="ECO:0000256" key="8">
    <source>
        <dbReference type="ARBA" id="ARBA00023004"/>
    </source>
</evidence>
<keyword evidence="5" id="KW-0004">4Fe-4S</keyword>
<dbReference type="Gene3D" id="3.90.460.10">
    <property type="entry name" value="Ferredoxin thioredoxin reductase catalytic beta subunit"/>
    <property type="match status" value="1"/>
</dbReference>
<dbReference type="OrthoDB" id="45654at2157"/>
<dbReference type="EMBL" id="CP042905">
    <property type="protein sequence ID" value="QEE15304.1"/>
    <property type="molecule type" value="Genomic_DNA"/>
</dbReference>
<evidence type="ECO:0000256" key="6">
    <source>
        <dbReference type="ARBA" id="ARBA00022723"/>
    </source>
</evidence>
<evidence type="ECO:0000256" key="9">
    <source>
        <dbReference type="ARBA" id="ARBA00023014"/>
    </source>
</evidence>
<evidence type="ECO:0000256" key="12">
    <source>
        <dbReference type="ARBA" id="ARBA00030295"/>
    </source>
</evidence>
<reference evidence="14 15" key="2">
    <citation type="journal article" date="2024" name="Int. J. Syst. Evol. Microbiol.">
        <title>Promethearchaeum syntrophicum gen. nov., sp. nov., an anaerobic, obligately syntrophic archaeon, the first isolate of the lineage 'Asgard' archaea, and proposal of the new archaeal phylum Promethearchaeota phyl. nov. and kingdom Promethearchaeati regn. nov.</title>
        <authorList>
            <person name="Imachi H."/>
            <person name="Nobu M.K."/>
            <person name="Kato S."/>
            <person name="Takaki Y."/>
            <person name="Miyazaki M."/>
            <person name="Miyata M."/>
            <person name="Ogawara M."/>
            <person name="Saito Y."/>
            <person name="Sakai S."/>
            <person name="Tahara Y.O."/>
            <person name="Takano Y."/>
            <person name="Tasumi E."/>
            <person name="Uematsu K."/>
            <person name="Yoshimura T."/>
            <person name="Itoh T."/>
            <person name="Ohkuma M."/>
            <person name="Takai K."/>
        </authorList>
    </citation>
    <scope>NUCLEOTIDE SEQUENCE [LARGE SCALE GENOMIC DNA]</scope>
    <source>
        <strain evidence="14 15">MK-D1</strain>
    </source>
</reference>
<comment type="similarity">
    <text evidence="3">Belongs to the ferredoxin thioredoxin reductase beta subunit family.</text>
</comment>
<organism evidence="14 15">
    <name type="scientific">Promethearchaeum syntrophicum</name>
    <dbReference type="NCBI Taxonomy" id="2594042"/>
    <lineage>
        <taxon>Archaea</taxon>
        <taxon>Promethearchaeati</taxon>
        <taxon>Promethearchaeota</taxon>
        <taxon>Promethearchaeia</taxon>
        <taxon>Promethearchaeales</taxon>
        <taxon>Promethearchaeaceae</taxon>
        <taxon>Promethearchaeum</taxon>
    </lineage>
</organism>
<keyword evidence="9" id="KW-0411">Iron-sulfur</keyword>
<gene>
    <name evidence="14" type="ORF">DSAG12_01129</name>
</gene>
<evidence type="ECO:0000256" key="3">
    <source>
        <dbReference type="ARBA" id="ARBA00007941"/>
    </source>
</evidence>
<dbReference type="SUPFAM" id="SSF57662">
    <property type="entry name" value="Ferredoxin thioredoxin reductase (FTR), catalytic beta chain"/>
    <property type="match status" value="1"/>
</dbReference>